<name>A0A518DT58_9BACT</name>
<dbReference type="KEGG" id="lcre:Pla8534_28460"/>
<dbReference type="AlphaFoldDB" id="A0A518DT58"/>
<proteinExistence type="predicted"/>
<dbReference type="EMBL" id="CP036433">
    <property type="protein sequence ID" value="QDU95035.1"/>
    <property type="molecule type" value="Genomic_DNA"/>
</dbReference>
<evidence type="ECO:0000313" key="1">
    <source>
        <dbReference type="EMBL" id="QDU95035.1"/>
    </source>
</evidence>
<dbReference type="Proteomes" id="UP000317648">
    <property type="component" value="Chromosome"/>
</dbReference>
<gene>
    <name evidence="1" type="ORF">Pla8534_28460</name>
</gene>
<evidence type="ECO:0000313" key="2">
    <source>
        <dbReference type="Proteomes" id="UP000317648"/>
    </source>
</evidence>
<keyword evidence="2" id="KW-1185">Reference proteome</keyword>
<sequence>MFINTLFLLLMSGGVVAFGAIASTLCLHGPRRDPFTL</sequence>
<accession>A0A518DT58</accession>
<organism evidence="1 2">
    <name type="scientific">Lignipirellula cremea</name>
    <dbReference type="NCBI Taxonomy" id="2528010"/>
    <lineage>
        <taxon>Bacteria</taxon>
        <taxon>Pseudomonadati</taxon>
        <taxon>Planctomycetota</taxon>
        <taxon>Planctomycetia</taxon>
        <taxon>Pirellulales</taxon>
        <taxon>Pirellulaceae</taxon>
        <taxon>Lignipirellula</taxon>
    </lineage>
</organism>
<reference evidence="1 2" key="1">
    <citation type="submission" date="2019-02" db="EMBL/GenBank/DDBJ databases">
        <title>Deep-cultivation of Planctomycetes and their phenomic and genomic characterization uncovers novel biology.</title>
        <authorList>
            <person name="Wiegand S."/>
            <person name="Jogler M."/>
            <person name="Boedeker C."/>
            <person name="Pinto D."/>
            <person name="Vollmers J."/>
            <person name="Rivas-Marin E."/>
            <person name="Kohn T."/>
            <person name="Peeters S.H."/>
            <person name="Heuer A."/>
            <person name="Rast P."/>
            <person name="Oberbeckmann S."/>
            <person name="Bunk B."/>
            <person name="Jeske O."/>
            <person name="Meyerdierks A."/>
            <person name="Storesund J.E."/>
            <person name="Kallscheuer N."/>
            <person name="Luecker S."/>
            <person name="Lage O.M."/>
            <person name="Pohl T."/>
            <person name="Merkel B.J."/>
            <person name="Hornburger P."/>
            <person name="Mueller R.-W."/>
            <person name="Bruemmer F."/>
            <person name="Labrenz M."/>
            <person name="Spormann A.M."/>
            <person name="Op den Camp H."/>
            <person name="Overmann J."/>
            <person name="Amann R."/>
            <person name="Jetten M.S.M."/>
            <person name="Mascher T."/>
            <person name="Medema M.H."/>
            <person name="Devos D.P."/>
            <person name="Kaster A.-K."/>
            <person name="Ovreas L."/>
            <person name="Rohde M."/>
            <person name="Galperin M.Y."/>
            <person name="Jogler C."/>
        </authorList>
    </citation>
    <scope>NUCLEOTIDE SEQUENCE [LARGE SCALE GENOMIC DNA]</scope>
    <source>
        <strain evidence="1 2">Pla85_3_4</strain>
    </source>
</reference>
<protein>
    <submittedName>
        <fullName evidence="1">Uncharacterized protein</fullName>
    </submittedName>
</protein>